<dbReference type="InterPro" id="IPR007484">
    <property type="entry name" value="Peptidase_M28"/>
</dbReference>
<dbReference type="AlphaFoldDB" id="A0A5D0HNE9"/>
<dbReference type="Gene3D" id="3.40.630.10">
    <property type="entry name" value="Zn peptidases"/>
    <property type="match status" value="1"/>
</dbReference>
<keyword evidence="3" id="KW-1185">Reference proteome</keyword>
<sequence>MKSFLTLSVLTLVGTCSTPKFTQKIQNIKDSITLVDSVEVIKYANKITVEELKTQLYRISSDEFEGRSPGTIGHKKAEKYVIDFYLNENIEGAYGKRQYIQTVPAEFFSDNTPKTNNVLGFIKGSEKPEEVVVLSAHIDHIGFDKHGNVNNGADDNGSGTVAILQMAQAFNLAKKNGLGPKRSILFAHFTAEEIGKKGSEYYALHPAFPIENTVTDLNMDMIGRIDDYHKTNSNYIYVIGSDRLSKDLHYISEKVNNAYFNIDLDYRYNALDDNNHYFQRSDHYNFANKDVPVIFYFNGVHDDYHRHTDTAEKIDYKLLQRRAQLVFATAWQIANQDRRIVLDQDNTLLN</sequence>
<dbReference type="PANTHER" id="PTHR12147">
    <property type="entry name" value="METALLOPEPTIDASE M28 FAMILY MEMBER"/>
    <property type="match status" value="1"/>
</dbReference>
<evidence type="ECO:0000313" key="2">
    <source>
        <dbReference type="EMBL" id="TYA71597.1"/>
    </source>
</evidence>
<feature type="domain" description="Peptidase M28" evidence="1">
    <location>
        <begin position="117"/>
        <end position="328"/>
    </location>
</feature>
<protein>
    <submittedName>
        <fullName evidence="2">M28 family peptidase</fullName>
    </submittedName>
</protein>
<evidence type="ECO:0000259" key="1">
    <source>
        <dbReference type="Pfam" id="PF04389"/>
    </source>
</evidence>
<evidence type="ECO:0000313" key="3">
    <source>
        <dbReference type="Proteomes" id="UP000323930"/>
    </source>
</evidence>
<dbReference type="InterPro" id="IPR045175">
    <property type="entry name" value="M28_fam"/>
</dbReference>
<dbReference type="GO" id="GO:0008235">
    <property type="term" value="F:metalloexopeptidase activity"/>
    <property type="evidence" value="ECO:0007669"/>
    <property type="project" value="InterPro"/>
</dbReference>
<dbReference type="EMBL" id="VSDQ01000718">
    <property type="protein sequence ID" value="TYA71597.1"/>
    <property type="molecule type" value="Genomic_DNA"/>
</dbReference>
<dbReference type="OrthoDB" id="9778250at2"/>
<dbReference type="SUPFAM" id="SSF53187">
    <property type="entry name" value="Zn-dependent exopeptidases"/>
    <property type="match status" value="1"/>
</dbReference>
<comment type="caution">
    <text evidence="2">The sequence shown here is derived from an EMBL/GenBank/DDBJ whole genome shotgun (WGS) entry which is preliminary data.</text>
</comment>
<accession>A0A5D0HNE9</accession>
<dbReference type="Proteomes" id="UP000323930">
    <property type="component" value="Unassembled WGS sequence"/>
</dbReference>
<dbReference type="GO" id="GO:0006508">
    <property type="term" value="P:proteolysis"/>
    <property type="evidence" value="ECO:0007669"/>
    <property type="project" value="InterPro"/>
</dbReference>
<dbReference type="PANTHER" id="PTHR12147:SF26">
    <property type="entry name" value="PEPTIDASE M28 DOMAIN-CONTAINING PROTEIN"/>
    <property type="match status" value="1"/>
</dbReference>
<dbReference type="Pfam" id="PF04389">
    <property type="entry name" value="Peptidase_M28"/>
    <property type="match status" value="1"/>
</dbReference>
<dbReference type="RefSeq" id="WP_148544583.1">
    <property type="nucleotide sequence ID" value="NZ_VSDQ01000718.1"/>
</dbReference>
<reference evidence="2 3" key="1">
    <citation type="submission" date="2019-08" db="EMBL/GenBank/DDBJ databases">
        <title>Seonamhaeicola sediminis sp. nov., isolated from marine sediment.</title>
        <authorList>
            <person name="Cao W.R."/>
        </authorList>
    </citation>
    <scope>NUCLEOTIDE SEQUENCE [LARGE SCALE GENOMIC DNA]</scope>
    <source>
        <strain evidence="2 3">B011</strain>
    </source>
</reference>
<proteinExistence type="predicted"/>
<name>A0A5D0HNE9_9FLAO</name>
<organism evidence="2 3">
    <name type="scientific">Seonamhaeicola marinus</name>
    <dbReference type="NCBI Taxonomy" id="1912246"/>
    <lineage>
        <taxon>Bacteria</taxon>
        <taxon>Pseudomonadati</taxon>
        <taxon>Bacteroidota</taxon>
        <taxon>Flavobacteriia</taxon>
        <taxon>Flavobacteriales</taxon>
        <taxon>Flavobacteriaceae</taxon>
    </lineage>
</organism>
<gene>
    <name evidence="2" type="ORF">FUA24_18665</name>
</gene>